<dbReference type="Proteomes" id="UP000016511">
    <property type="component" value="Unassembled WGS sequence"/>
</dbReference>
<dbReference type="STRING" id="649747.HMPREF0083_05844"/>
<evidence type="ECO:0000313" key="1">
    <source>
        <dbReference type="EMBL" id="ERI05035.1"/>
    </source>
</evidence>
<comment type="caution">
    <text evidence="1">The sequence shown here is derived from an EMBL/GenBank/DDBJ whole genome shotgun (WGS) entry which is preliminary data.</text>
</comment>
<dbReference type="EMBL" id="AWSJ01000366">
    <property type="protein sequence ID" value="ERI05035.1"/>
    <property type="molecule type" value="Genomic_DNA"/>
</dbReference>
<accession>U1WQX3</accession>
<reference evidence="1 2" key="1">
    <citation type="submission" date="2013-08" db="EMBL/GenBank/DDBJ databases">
        <authorList>
            <person name="Weinstock G."/>
            <person name="Sodergren E."/>
            <person name="Wylie T."/>
            <person name="Fulton L."/>
            <person name="Fulton R."/>
            <person name="Fronick C."/>
            <person name="O'Laughlin M."/>
            <person name="Godfrey J."/>
            <person name="Miner T."/>
            <person name="Herter B."/>
            <person name="Appelbaum E."/>
            <person name="Cordes M."/>
            <person name="Lek S."/>
            <person name="Wollam A."/>
            <person name="Pepin K.H."/>
            <person name="Palsikar V.B."/>
            <person name="Mitreva M."/>
            <person name="Wilson R.K."/>
        </authorList>
    </citation>
    <scope>NUCLEOTIDE SEQUENCE [LARGE SCALE GENOMIC DNA]</scope>
    <source>
        <strain evidence="1 2">ATCC 12856</strain>
    </source>
</reference>
<name>U1WQX3_ANEAE</name>
<gene>
    <name evidence="1" type="ORF">HMPREF0083_05844</name>
</gene>
<protein>
    <submittedName>
        <fullName evidence="1">Uncharacterized protein</fullName>
    </submittedName>
</protein>
<dbReference type="AlphaFoldDB" id="U1WQX3"/>
<dbReference type="HOGENOM" id="CLU_3057997_0_0_9"/>
<organism evidence="1 2">
    <name type="scientific">Aneurinibacillus aneurinilyticus ATCC 12856</name>
    <dbReference type="NCBI Taxonomy" id="649747"/>
    <lineage>
        <taxon>Bacteria</taxon>
        <taxon>Bacillati</taxon>
        <taxon>Bacillota</taxon>
        <taxon>Bacilli</taxon>
        <taxon>Bacillales</taxon>
        <taxon>Paenibacillaceae</taxon>
        <taxon>Aneurinibacillus group</taxon>
        <taxon>Aneurinibacillus</taxon>
    </lineage>
</organism>
<keyword evidence="2" id="KW-1185">Reference proteome</keyword>
<proteinExistence type="predicted"/>
<evidence type="ECO:0000313" key="2">
    <source>
        <dbReference type="Proteomes" id="UP000016511"/>
    </source>
</evidence>
<sequence>MDDSAPSFLVNIQFRERRQKRRTSILVLCIMKRKGTAGKWTDVAFRHKNQYIE</sequence>